<keyword evidence="2" id="KW-0472">Membrane</keyword>
<feature type="transmembrane region" description="Helical" evidence="2">
    <location>
        <begin position="12"/>
        <end position="35"/>
    </location>
</feature>
<organism evidence="3 4">
    <name type="scientific">Tritrichomonas musculus</name>
    <dbReference type="NCBI Taxonomy" id="1915356"/>
    <lineage>
        <taxon>Eukaryota</taxon>
        <taxon>Metamonada</taxon>
        <taxon>Parabasalia</taxon>
        <taxon>Tritrichomonadida</taxon>
        <taxon>Tritrichomonadidae</taxon>
        <taxon>Tritrichomonas</taxon>
    </lineage>
</organism>
<feature type="region of interest" description="Disordered" evidence="1">
    <location>
        <begin position="43"/>
        <end position="79"/>
    </location>
</feature>
<keyword evidence="2" id="KW-0812">Transmembrane</keyword>
<name>A0ABR2JQP3_9EUKA</name>
<evidence type="ECO:0000256" key="2">
    <source>
        <dbReference type="SAM" id="Phobius"/>
    </source>
</evidence>
<reference evidence="3 4" key="1">
    <citation type="submission" date="2024-04" db="EMBL/GenBank/DDBJ databases">
        <title>Tritrichomonas musculus Genome.</title>
        <authorList>
            <person name="Alves-Ferreira E."/>
            <person name="Grigg M."/>
            <person name="Lorenzi H."/>
            <person name="Galac M."/>
        </authorList>
    </citation>
    <scope>NUCLEOTIDE SEQUENCE [LARGE SCALE GENOMIC DNA]</scope>
    <source>
        <strain evidence="3 4">EAF2021</strain>
    </source>
</reference>
<feature type="compositionally biased region" description="Low complexity" evidence="1">
    <location>
        <begin position="43"/>
        <end position="58"/>
    </location>
</feature>
<proteinExistence type="predicted"/>
<keyword evidence="2" id="KW-1133">Transmembrane helix</keyword>
<evidence type="ECO:0000313" key="3">
    <source>
        <dbReference type="EMBL" id="KAK8881220.1"/>
    </source>
</evidence>
<evidence type="ECO:0000256" key="1">
    <source>
        <dbReference type="SAM" id="MobiDB-lite"/>
    </source>
</evidence>
<keyword evidence="4" id="KW-1185">Reference proteome</keyword>
<gene>
    <name evidence="3" type="ORF">M9Y10_003954</name>
</gene>
<accession>A0ABR2JQP3</accession>
<dbReference type="EMBL" id="JAPFFF010000010">
    <property type="protein sequence ID" value="KAK8881220.1"/>
    <property type="molecule type" value="Genomic_DNA"/>
</dbReference>
<protein>
    <submittedName>
        <fullName evidence="3">Uncharacterized protein</fullName>
    </submittedName>
</protein>
<comment type="caution">
    <text evidence="3">The sequence shown here is derived from an EMBL/GenBank/DDBJ whole genome shotgun (WGS) entry which is preliminary data.</text>
</comment>
<sequence>MSDLIEKGIKEIIAGCVAIVAGIIIIVVVCCCIWARKKKQQQNEAQNANNNNNQEQANTKSLSEGEDPTPNEVDNNDYL</sequence>
<evidence type="ECO:0000313" key="4">
    <source>
        <dbReference type="Proteomes" id="UP001470230"/>
    </source>
</evidence>
<dbReference type="Proteomes" id="UP001470230">
    <property type="component" value="Unassembled WGS sequence"/>
</dbReference>